<evidence type="ECO:0000256" key="1">
    <source>
        <dbReference type="ARBA" id="ARBA00004239"/>
    </source>
</evidence>
<evidence type="ECO:0000256" key="4">
    <source>
        <dbReference type="SAM" id="SignalP"/>
    </source>
</evidence>
<sequence>MILCCRRPPLNLVFCLILFFCLMGHCHGSRTTSAFKVKPKSQTQNNLGHFFGLLPRRIPIPYSSPSRKHNGIGLTWTSP</sequence>
<dbReference type="Proteomes" id="UP000447434">
    <property type="component" value="Chromosome 8"/>
</dbReference>
<keyword evidence="2" id="KW-0964">Secreted</keyword>
<name>A0A6A4Q427_LUPAL</name>
<proteinExistence type="predicted"/>
<evidence type="ECO:0000313" key="5">
    <source>
        <dbReference type="EMBL" id="KAE9608707.1"/>
    </source>
</evidence>
<reference evidence="6" key="1">
    <citation type="journal article" date="2020" name="Nat. Commun.">
        <title>Genome sequence of the cluster root forming white lupin.</title>
        <authorList>
            <person name="Hufnagel B."/>
            <person name="Marques A."/>
            <person name="Soriano A."/>
            <person name="Marques L."/>
            <person name="Divol F."/>
            <person name="Doumas P."/>
            <person name="Sallet E."/>
            <person name="Mancinotti D."/>
            <person name="Carrere S."/>
            <person name="Marande W."/>
            <person name="Arribat S."/>
            <person name="Keller J."/>
            <person name="Huneau C."/>
            <person name="Blein T."/>
            <person name="Aime D."/>
            <person name="Laguerre M."/>
            <person name="Taylor J."/>
            <person name="Schubert V."/>
            <person name="Nelson M."/>
            <person name="Geu-Flores F."/>
            <person name="Crespi M."/>
            <person name="Gallardo-Guerrero K."/>
            <person name="Delaux P.-M."/>
            <person name="Salse J."/>
            <person name="Berges H."/>
            <person name="Guyot R."/>
            <person name="Gouzy J."/>
            <person name="Peret B."/>
        </authorList>
    </citation>
    <scope>NUCLEOTIDE SEQUENCE [LARGE SCALE GENOMIC DNA]</scope>
    <source>
        <strain evidence="6">cv. Amiga</strain>
    </source>
</reference>
<dbReference type="PANTHER" id="PTHR33599">
    <property type="entry name" value="PROTEIN IDA-LIKE 5"/>
    <property type="match status" value="1"/>
</dbReference>
<organism evidence="5 6">
    <name type="scientific">Lupinus albus</name>
    <name type="common">White lupine</name>
    <name type="synonym">Lupinus termis</name>
    <dbReference type="NCBI Taxonomy" id="3870"/>
    <lineage>
        <taxon>Eukaryota</taxon>
        <taxon>Viridiplantae</taxon>
        <taxon>Streptophyta</taxon>
        <taxon>Embryophyta</taxon>
        <taxon>Tracheophyta</taxon>
        <taxon>Spermatophyta</taxon>
        <taxon>Magnoliopsida</taxon>
        <taxon>eudicotyledons</taxon>
        <taxon>Gunneridae</taxon>
        <taxon>Pentapetalae</taxon>
        <taxon>rosids</taxon>
        <taxon>fabids</taxon>
        <taxon>Fabales</taxon>
        <taxon>Fabaceae</taxon>
        <taxon>Papilionoideae</taxon>
        <taxon>50 kb inversion clade</taxon>
        <taxon>genistoids sensu lato</taxon>
        <taxon>core genistoids</taxon>
        <taxon>Genisteae</taxon>
        <taxon>Lupinus</taxon>
    </lineage>
</organism>
<dbReference type="PANTHER" id="PTHR33599:SF15">
    <property type="entry name" value="PROTEIN IDA-LIKE 2"/>
    <property type="match status" value="1"/>
</dbReference>
<dbReference type="GO" id="GO:0010227">
    <property type="term" value="P:floral organ abscission"/>
    <property type="evidence" value="ECO:0007669"/>
    <property type="project" value="InterPro"/>
</dbReference>
<feature type="signal peptide" evidence="4">
    <location>
        <begin position="1"/>
        <end position="28"/>
    </location>
</feature>
<protein>
    <submittedName>
        <fullName evidence="5">Uncharacterized protein</fullName>
    </submittedName>
</protein>
<evidence type="ECO:0000313" key="6">
    <source>
        <dbReference type="Proteomes" id="UP000447434"/>
    </source>
</evidence>
<feature type="chain" id="PRO_5025475681" evidence="4">
    <location>
        <begin position="29"/>
        <end position="79"/>
    </location>
</feature>
<keyword evidence="3 4" id="KW-0732">Signal</keyword>
<evidence type="ECO:0000256" key="2">
    <source>
        <dbReference type="ARBA" id="ARBA00022525"/>
    </source>
</evidence>
<comment type="subcellular location">
    <subcellularLocation>
        <location evidence="1">Secreted</location>
        <location evidence="1">Extracellular space</location>
    </subcellularLocation>
</comment>
<dbReference type="GO" id="GO:0005576">
    <property type="term" value="C:extracellular region"/>
    <property type="evidence" value="ECO:0007669"/>
    <property type="project" value="UniProtKB-SubCell"/>
</dbReference>
<evidence type="ECO:0000256" key="3">
    <source>
        <dbReference type="ARBA" id="ARBA00022729"/>
    </source>
</evidence>
<accession>A0A6A4Q427</accession>
<dbReference type="EMBL" id="WOCE01000008">
    <property type="protein sequence ID" value="KAE9608707.1"/>
    <property type="molecule type" value="Genomic_DNA"/>
</dbReference>
<dbReference type="AlphaFoldDB" id="A0A6A4Q427"/>
<keyword evidence="6" id="KW-1185">Reference proteome</keyword>
<dbReference type="InterPro" id="IPR039639">
    <property type="entry name" value="IDA-like"/>
</dbReference>
<comment type="caution">
    <text evidence="5">The sequence shown here is derived from an EMBL/GenBank/DDBJ whole genome shotgun (WGS) entry which is preliminary data.</text>
</comment>
<gene>
    <name evidence="5" type="ORF">Lalb_Chr08g0238521</name>
</gene>